<dbReference type="Proteomes" id="UP000576152">
    <property type="component" value="Unassembled WGS sequence"/>
</dbReference>
<proteinExistence type="predicted"/>
<evidence type="ECO:0000313" key="3">
    <source>
        <dbReference type="EMBL" id="MBB3711572.1"/>
    </source>
</evidence>
<gene>
    <name evidence="3" type="ORF">FHS00_001143</name>
</gene>
<reference evidence="3 4" key="1">
    <citation type="submission" date="2020-08" db="EMBL/GenBank/DDBJ databases">
        <title>Genomic Encyclopedia of Type Strains, Phase III (KMG-III): the genomes of soil and plant-associated and newly described type strains.</title>
        <authorList>
            <person name="Whitman W."/>
        </authorList>
    </citation>
    <scope>NUCLEOTIDE SEQUENCE [LARGE SCALE GENOMIC DNA]</scope>
    <source>
        <strain evidence="3 4">CECT 8572</strain>
    </source>
</reference>
<feature type="domain" description="Trypsin-co-occurring" evidence="2">
    <location>
        <begin position="3"/>
        <end position="105"/>
    </location>
</feature>
<name>A0ABR6HLZ1_9RHOB</name>
<evidence type="ECO:0000313" key="4">
    <source>
        <dbReference type="Proteomes" id="UP000576152"/>
    </source>
</evidence>
<feature type="compositionally biased region" description="Basic and acidic residues" evidence="1">
    <location>
        <begin position="122"/>
        <end position="144"/>
    </location>
</feature>
<dbReference type="EMBL" id="JACIBX010000003">
    <property type="protein sequence ID" value="MBB3711572.1"/>
    <property type="molecule type" value="Genomic_DNA"/>
</dbReference>
<keyword evidence="4" id="KW-1185">Reference proteome</keyword>
<evidence type="ECO:0000259" key="2">
    <source>
        <dbReference type="Pfam" id="PF19631"/>
    </source>
</evidence>
<feature type="region of interest" description="Disordered" evidence="1">
    <location>
        <begin position="113"/>
        <end position="144"/>
    </location>
</feature>
<evidence type="ECO:0000256" key="1">
    <source>
        <dbReference type="SAM" id="MobiDB-lite"/>
    </source>
</evidence>
<organism evidence="3 4">
    <name type="scientific">Limimaricola variabilis</name>
    <dbReference type="NCBI Taxonomy" id="1492771"/>
    <lineage>
        <taxon>Bacteria</taxon>
        <taxon>Pseudomonadati</taxon>
        <taxon>Pseudomonadota</taxon>
        <taxon>Alphaproteobacteria</taxon>
        <taxon>Rhodobacterales</taxon>
        <taxon>Paracoccaceae</taxon>
        <taxon>Limimaricola</taxon>
    </lineage>
</organism>
<comment type="caution">
    <text evidence="3">The sequence shown here is derived from an EMBL/GenBank/DDBJ whole genome shotgun (WGS) entry which is preliminary data.</text>
</comment>
<protein>
    <recommendedName>
        <fullName evidence="2">Trypsin-co-occurring domain-containing protein</fullName>
    </recommendedName>
</protein>
<dbReference type="RefSeq" id="WP_183470740.1">
    <property type="nucleotide sequence ID" value="NZ_JACIBX010000003.1"/>
</dbReference>
<sequence>MDLKEFVTETVSAIADATAELQERYAGKGVLVNPPTNSTGEQLFVVGREDYHFRYVEKVEFDVALTVGSTKQGEGKAGIRIASVEIGGGGSKSVTSEAVSRVRFTIPLALSPTAEEGQNLGRSREEDERFNREMAKRHAGYDLP</sequence>
<accession>A0ABR6HLZ1</accession>
<dbReference type="Pfam" id="PF19631">
    <property type="entry name" value="Trypco2"/>
    <property type="match status" value="1"/>
</dbReference>
<dbReference type="InterPro" id="IPR045608">
    <property type="entry name" value="Trypco2"/>
</dbReference>